<evidence type="ECO:0000313" key="1">
    <source>
        <dbReference type="EMBL" id="MCI26707.1"/>
    </source>
</evidence>
<organism evidence="1 2">
    <name type="scientific">Trifolium medium</name>
    <dbReference type="NCBI Taxonomy" id="97028"/>
    <lineage>
        <taxon>Eukaryota</taxon>
        <taxon>Viridiplantae</taxon>
        <taxon>Streptophyta</taxon>
        <taxon>Embryophyta</taxon>
        <taxon>Tracheophyta</taxon>
        <taxon>Spermatophyta</taxon>
        <taxon>Magnoliopsida</taxon>
        <taxon>eudicotyledons</taxon>
        <taxon>Gunneridae</taxon>
        <taxon>Pentapetalae</taxon>
        <taxon>rosids</taxon>
        <taxon>fabids</taxon>
        <taxon>Fabales</taxon>
        <taxon>Fabaceae</taxon>
        <taxon>Papilionoideae</taxon>
        <taxon>50 kb inversion clade</taxon>
        <taxon>NPAAA clade</taxon>
        <taxon>Hologalegina</taxon>
        <taxon>IRL clade</taxon>
        <taxon>Trifolieae</taxon>
        <taxon>Trifolium</taxon>
    </lineage>
</organism>
<evidence type="ECO:0000313" key="2">
    <source>
        <dbReference type="Proteomes" id="UP000265520"/>
    </source>
</evidence>
<protein>
    <submittedName>
        <fullName evidence="1">Uncharacterized protein</fullName>
    </submittedName>
</protein>
<accession>A0A392QRT5</accession>
<keyword evidence="2" id="KW-1185">Reference proteome</keyword>
<sequence>MAALIKNPSMIGPPIKVRVKQIQGEKKLMNAGDGTSNKGEAINHHESIDMEEDVIESEKKRMRNGHKKDETIMEGVKANNEAINMHVDVAASGAKEE</sequence>
<comment type="caution">
    <text evidence="1">The sequence shown here is derived from an EMBL/GenBank/DDBJ whole genome shotgun (WGS) entry which is preliminary data.</text>
</comment>
<dbReference type="Proteomes" id="UP000265520">
    <property type="component" value="Unassembled WGS sequence"/>
</dbReference>
<proteinExistence type="predicted"/>
<dbReference type="EMBL" id="LXQA010154867">
    <property type="protein sequence ID" value="MCI26707.1"/>
    <property type="molecule type" value="Genomic_DNA"/>
</dbReference>
<feature type="non-terminal residue" evidence="1">
    <location>
        <position position="97"/>
    </location>
</feature>
<dbReference type="AlphaFoldDB" id="A0A392QRT5"/>
<name>A0A392QRT5_9FABA</name>
<reference evidence="1 2" key="1">
    <citation type="journal article" date="2018" name="Front. Plant Sci.">
        <title>Red Clover (Trifolium pratense) and Zigzag Clover (T. medium) - A Picture of Genomic Similarities and Differences.</title>
        <authorList>
            <person name="Dluhosova J."/>
            <person name="Istvanek J."/>
            <person name="Nedelnik J."/>
            <person name="Repkova J."/>
        </authorList>
    </citation>
    <scope>NUCLEOTIDE SEQUENCE [LARGE SCALE GENOMIC DNA]</scope>
    <source>
        <strain evidence="2">cv. 10/8</strain>
        <tissue evidence="1">Leaf</tissue>
    </source>
</reference>